<organism evidence="2 3">
    <name type="scientific">Petrolisthes cinctipes</name>
    <name type="common">Flat porcelain crab</name>
    <dbReference type="NCBI Taxonomy" id="88211"/>
    <lineage>
        <taxon>Eukaryota</taxon>
        <taxon>Metazoa</taxon>
        <taxon>Ecdysozoa</taxon>
        <taxon>Arthropoda</taxon>
        <taxon>Crustacea</taxon>
        <taxon>Multicrustacea</taxon>
        <taxon>Malacostraca</taxon>
        <taxon>Eumalacostraca</taxon>
        <taxon>Eucarida</taxon>
        <taxon>Decapoda</taxon>
        <taxon>Pleocyemata</taxon>
        <taxon>Anomura</taxon>
        <taxon>Galatheoidea</taxon>
        <taxon>Porcellanidae</taxon>
        <taxon>Petrolisthes</taxon>
    </lineage>
</organism>
<name>A0AAE1K815_PETCI</name>
<evidence type="ECO:0000313" key="3">
    <source>
        <dbReference type="Proteomes" id="UP001286313"/>
    </source>
</evidence>
<reference evidence="2" key="1">
    <citation type="submission" date="2023-10" db="EMBL/GenBank/DDBJ databases">
        <title>Genome assemblies of two species of porcelain crab, Petrolisthes cinctipes and Petrolisthes manimaculis (Anomura: Porcellanidae).</title>
        <authorList>
            <person name="Angst P."/>
        </authorList>
    </citation>
    <scope>NUCLEOTIDE SEQUENCE</scope>
    <source>
        <strain evidence="2">PB745_01</strain>
        <tissue evidence="2">Gill</tissue>
    </source>
</reference>
<accession>A0AAE1K815</accession>
<sequence>MLSEAQRGDPELKSLFARAVDLNESEKLSHQNDDICTLLSTYEQIFGDVPQPCRGVEHDILLTDNAMPVKQHPYREDDSESAKQRGRRAEEKQRCQLLQDLLSVSDTS</sequence>
<keyword evidence="3" id="KW-1185">Reference proteome</keyword>
<protein>
    <submittedName>
        <fullName evidence="2">Uncharacterized protein</fullName>
    </submittedName>
</protein>
<dbReference type="AlphaFoldDB" id="A0AAE1K815"/>
<proteinExistence type="predicted"/>
<feature type="region of interest" description="Disordered" evidence="1">
    <location>
        <begin position="64"/>
        <end position="93"/>
    </location>
</feature>
<evidence type="ECO:0000313" key="2">
    <source>
        <dbReference type="EMBL" id="KAK3865283.1"/>
    </source>
</evidence>
<feature type="compositionally biased region" description="Basic and acidic residues" evidence="1">
    <location>
        <begin position="73"/>
        <end position="93"/>
    </location>
</feature>
<dbReference type="Proteomes" id="UP001286313">
    <property type="component" value="Unassembled WGS sequence"/>
</dbReference>
<evidence type="ECO:0000256" key="1">
    <source>
        <dbReference type="SAM" id="MobiDB-lite"/>
    </source>
</evidence>
<gene>
    <name evidence="2" type="ORF">Pcinc_029102</name>
</gene>
<comment type="caution">
    <text evidence="2">The sequence shown here is derived from an EMBL/GenBank/DDBJ whole genome shotgun (WGS) entry which is preliminary data.</text>
</comment>
<dbReference type="EMBL" id="JAWQEG010003624">
    <property type="protein sequence ID" value="KAK3865283.1"/>
    <property type="molecule type" value="Genomic_DNA"/>
</dbReference>